<comment type="similarity">
    <text evidence="1">Belongs to the peptidase C40 family.</text>
</comment>
<feature type="coiled-coil region" evidence="5">
    <location>
        <begin position="45"/>
        <end position="72"/>
    </location>
</feature>
<dbReference type="PANTHER" id="PTHR47359:SF3">
    <property type="entry name" value="NLP_P60 DOMAIN-CONTAINING PROTEIN-RELATED"/>
    <property type="match status" value="1"/>
</dbReference>
<proteinExistence type="inferred from homology"/>
<gene>
    <name evidence="8" type="ORF">HH308_03950</name>
</gene>
<comment type="caution">
    <text evidence="8">The sequence shown here is derived from an EMBL/GenBank/DDBJ whole genome shotgun (WGS) entry which is preliminary data.</text>
</comment>
<dbReference type="AlphaFoldDB" id="A0A848KU18"/>
<dbReference type="Pfam" id="PF00877">
    <property type="entry name" value="NLPC_P60"/>
    <property type="match status" value="1"/>
</dbReference>
<dbReference type="SUPFAM" id="SSF54001">
    <property type="entry name" value="Cysteine proteinases"/>
    <property type="match status" value="1"/>
</dbReference>
<feature type="domain" description="NlpC/P60" evidence="7">
    <location>
        <begin position="345"/>
        <end position="483"/>
    </location>
</feature>
<feature type="signal peptide" evidence="6">
    <location>
        <begin position="1"/>
        <end position="35"/>
    </location>
</feature>
<dbReference type="InterPro" id="IPR038765">
    <property type="entry name" value="Papain-like_cys_pep_sf"/>
</dbReference>
<dbReference type="InterPro" id="IPR000064">
    <property type="entry name" value="NLP_P60_dom"/>
</dbReference>
<dbReference type="EMBL" id="JABBNB010000003">
    <property type="protein sequence ID" value="NMO00365.1"/>
    <property type="molecule type" value="Genomic_DNA"/>
</dbReference>
<evidence type="ECO:0000313" key="8">
    <source>
        <dbReference type="EMBL" id="NMO00365.1"/>
    </source>
</evidence>
<evidence type="ECO:0000256" key="2">
    <source>
        <dbReference type="ARBA" id="ARBA00022670"/>
    </source>
</evidence>
<organism evidence="8 9">
    <name type="scientific">Gordonia asplenii</name>
    <dbReference type="NCBI Taxonomy" id="2725283"/>
    <lineage>
        <taxon>Bacteria</taxon>
        <taxon>Bacillati</taxon>
        <taxon>Actinomycetota</taxon>
        <taxon>Actinomycetes</taxon>
        <taxon>Mycobacteriales</taxon>
        <taxon>Gordoniaceae</taxon>
        <taxon>Gordonia</taxon>
    </lineage>
</organism>
<dbReference type="Gene3D" id="3.90.1720.10">
    <property type="entry name" value="endopeptidase domain like (from Nostoc punctiforme)"/>
    <property type="match status" value="1"/>
</dbReference>
<accession>A0A848KU18</accession>
<dbReference type="GO" id="GO:0006508">
    <property type="term" value="P:proteolysis"/>
    <property type="evidence" value="ECO:0007669"/>
    <property type="project" value="UniProtKB-KW"/>
</dbReference>
<reference evidence="8 9" key="1">
    <citation type="submission" date="2020-04" db="EMBL/GenBank/DDBJ databases">
        <title>Gordonia sp. nov. TBRC 11910.</title>
        <authorList>
            <person name="Suriyachadkun C."/>
        </authorList>
    </citation>
    <scope>NUCLEOTIDE SEQUENCE [LARGE SCALE GENOMIC DNA]</scope>
    <source>
        <strain evidence="8 9">TBRC 11910</strain>
    </source>
</reference>
<dbReference type="Proteomes" id="UP000550729">
    <property type="component" value="Unassembled WGS sequence"/>
</dbReference>
<dbReference type="InterPro" id="IPR051794">
    <property type="entry name" value="PG_Endopeptidase_C40"/>
</dbReference>
<evidence type="ECO:0000256" key="1">
    <source>
        <dbReference type="ARBA" id="ARBA00007074"/>
    </source>
</evidence>
<keyword evidence="9" id="KW-1185">Reference proteome</keyword>
<dbReference type="PANTHER" id="PTHR47359">
    <property type="entry name" value="PEPTIDOGLYCAN DL-ENDOPEPTIDASE CWLO"/>
    <property type="match status" value="1"/>
</dbReference>
<name>A0A848KU18_9ACTN</name>
<evidence type="ECO:0000256" key="4">
    <source>
        <dbReference type="ARBA" id="ARBA00022807"/>
    </source>
</evidence>
<sequence>MPARRRTVGAPWARRLTTIAVLALAVIVGAAQADAAPKKSDTNSVAGLVNLIAQANQNLADLDQDVAIKQENVNRALVDYQNAIAAQRLATIAARGAKKSLTDADVAVASAQAKFNRLARSIYRKGGNPSSLRSYVSGDDPSKVMDRATVGDRLAQQQQATIVKLRVARNQQANRVAAVEAARRQAVSATKGAATRKSDALLAIGQARQAVSAEQTRRQQLVVNRNAAQRRLNILKGVPTTKVDAPIIPKLPPGIPVAGGDDAAQLAVEAAAKLAVDVGQKLLAALVGQQQLPHSQLLDELGIGGSDLTGSGSNGSLSKLGSGSLGSLFGSSGGGGQVQPGLRGPQAVEVVVNRALSQLNMPYAWGGGDANGPTRGIRDGGEADAHGDYNKIGFDCSGLMIYAFAGIGYDLPHYTGYQYTSGPQVPLSQIARGDMIFYGANASEHVALYLGDNKMVEAPNSGDVVKISPLRTDGAMPNVVRLW</sequence>
<keyword evidence="4" id="KW-0788">Thiol protease</keyword>
<keyword evidence="6" id="KW-0732">Signal</keyword>
<dbReference type="PROSITE" id="PS51935">
    <property type="entry name" value="NLPC_P60"/>
    <property type="match status" value="1"/>
</dbReference>
<evidence type="ECO:0000259" key="7">
    <source>
        <dbReference type="PROSITE" id="PS51935"/>
    </source>
</evidence>
<protein>
    <submittedName>
        <fullName evidence="8">NlpC/P60 family protein</fullName>
    </submittedName>
</protein>
<keyword evidence="3" id="KW-0378">Hydrolase</keyword>
<dbReference type="GO" id="GO:0008234">
    <property type="term" value="F:cysteine-type peptidase activity"/>
    <property type="evidence" value="ECO:0007669"/>
    <property type="project" value="UniProtKB-KW"/>
</dbReference>
<evidence type="ECO:0000256" key="5">
    <source>
        <dbReference type="SAM" id="Coils"/>
    </source>
</evidence>
<evidence type="ECO:0000256" key="6">
    <source>
        <dbReference type="SAM" id="SignalP"/>
    </source>
</evidence>
<evidence type="ECO:0000313" key="9">
    <source>
        <dbReference type="Proteomes" id="UP000550729"/>
    </source>
</evidence>
<evidence type="ECO:0000256" key="3">
    <source>
        <dbReference type="ARBA" id="ARBA00022801"/>
    </source>
</evidence>
<keyword evidence="5" id="KW-0175">Coiled coil</keyword>
<keyword evidence="2" id="KW-0645">Protease</keyword>
<feature type="chain" id="PRO_5032875257" evidence="6">
    <location>
        <begin position="36"/>
        <end position="483"/>
    </location>
</feature>